<evidence type="ECO:0000313" key="1">
    <source>
        <dbReference type="EMBL" id="KKR98784.1"/>
    </source>
</evidence>
<evidence type="ECO:0000313" key="2">
    <source>
        <dbReference type="Proteomes" id="UP000034746"/>
    </source>
</evidence>
<protein>
    <submittedName>
        <fullName evidence="1">Uncharacterized protein</fullName>
    </submittedName>
</protein>
<accession>A0A0G0VD22</accession>
<dbReference type="Proteomes" id="UP000034746">
    <property type="component" value="Unassembled WGS sequence"/>
</dbReference>
<gene>
    <name evidence="1" type="ORF">UU48_C0001G0139</name>
</gene>
<name>A0A0G0VD22_9BACT</name>
<sequence length="240" mass="26960">MYKQQTPRRTTVNPSRVCRFAQGESEFGRREIAPTLYLVEGVGCDIGTRRVILIEHELVVYKTKQVPRVDRYTSLIDPPHARNDRERFGAIRAGVDQSIGQSHVGVTPIRTCYPEHVLEQAHLQVVATDVDVVSFLSCCDDEESLRTETKELVGPRVGLLCPVADGVAHADLVTTEVVQVDRGVKIEVWRRLRLRWGTTTTADYDNKSKNVHHISFMVGKSIQRDFVAGCAAGFFGNKKR</sequence>
<organism evidence="1 2">
    <name type="scientific">Candidatus Uhrbacteria bacterium GW2011_GWF2_41_16</name>
    <dbReference type="NCBI Taxonomy" id="1618997"/>
    <lineage>
        <taxon>Bacteria</taxon>
        <taxon>Candidatus Uhriibacteriota</taxon>
    </lineage>
</organism>
<dbReference type="AlphaFoldDB" id="A0A0G0VD22"/>
<dbReference type="EMBL" id="LCAU01000001">
    <property type="protein sequence ID" value="KKR98784.1"/>
    <property type="molecule type" value="Genomic_DNA"/>
</dbReference>
<proteinExistence type="predicted"/>
<comment type="caution">
    <text evidence="1">The sequence shown here is derived from an EMBL/GenBank/DDBJ whole genome shotgun (WGS) entry which is preliminary data.</text>
</comment>
<reference evidence="1 2" key="1">
    <citation type="journal article" date="2015" name="Nature">
        <title>rRNA introns, odd ribosomes, and small enigmatic genomes across a large radiation of phyla.</title>
        <authorList>
            <person name="Brown C.T."/>
            <person name="Hug L.A."/>
            <person name="Thomas B.C."/>
            <person name="Sharon I."/>
            <person name="Castelle C.J."/>
            <person name="Singh A."/>
            <person name="Wilkins M.J."/>
            <person name="Williams K.H."/>
            <person name="Banfield J.F."/>
        </authorList>
    </citation>
    <scope>NUCLEOTIDE SEQUENCE [LARGE SCALE GENOMIC DNA]</scope>
</reference>